<dbReference type="Pfam" id="PF02949">
    <property type="entry name" value="7tm_6"/>
    <property type="match status" value="1"/>
</dbReference>
<dbReference type="GeneID" id="126889429"/>
<keyword evidence="5" id="KW-0552">Olfaction</keyword>
<dbReference type="PANTHER" id="PTHR21137:SF35">
    <property type="entry name" value="ODORANT RECEPTOR 19A-RELATED"/>
    <property type="match status" value="1"/>
</dbReference>
<evidence type="ECO:0000256" key="5">
    <source>
        <dbReference type="ARBA" id="ARBA00022725"/>
    </source>
</evidence>
<reference evidence="10" key="1">
    <citation type="submission" date="2025-05" db="UniProtKB">
        <authorList>
            <consortium name="EnsemblMetazoa"/>
        </authorList>
    </citation>
    <scope>IDENTIFICATION</scope>
</reference>
<evidence type="ECO:0000256" key="9">
    <source>
        <dbReference type="ARBA" id="ARBA00023224"/>
    </source>
</evidence>
<keyword evidence="6" id="KW-1133">Transmembrane helix</keyword>
<evidence type="ECO:0000256" key="4">
    <source>
        <dbReference type="ARBA" id="ARBA00022692"/>
    </source>
</evidence>
<dbReference type="RefSeq" id="XP_050513691.1">
    <property type="nucleotide sequence ID" value="XM_050657734.1"/>
</dbReference>
<keyword evidence="7" id="KW-0472">Membrane</keyword>
<keyword evidence="3" id="KW-0716">Sensory transduction</keyword>
<organism evidence="10 11">
    <name type="scientific">Diabrotica virgifera virgifera</name>
    <name type="common">western corn rootworm</name>
    <dbReference type="NCBI Taxonomy" id="50390"/>
    <lineage>
        <taxon>Eukaryota</taxon>
        <taxon>Metazoa</taxon>
        <taxon>Ecdysozoa</taxon>
        <taxon>Arthropoda</taxon>
        <taxon>Hexapoda</taxon>
        <taxon>Insecta</taxon>
        <taxon>Pterygota</taxon>
        <taxon>Neoptera</taxon>
        <taxon>Endopterygota</taxon>
        <taxon>Coleoptera</taxon>
        <taxon>Polyphaga</taxon>
        <taxon>Cucujiformia</taxon>
        <taxon>Chrysomeloidea</taxon>
        <taxon>Chrysomelidae</taxon>
        <taxon>Galerucinae</taxon>
        <taxon>Diabroticina</taxon>
        <taxon>Diabroticites</taxon>
        <taxon>Diabrotica</taxon>
    </lineage>
</organism>
<protein>
    <submittedName>
        <fullName evidence="10">Uncharacterized protein</fullName>
    </submittedName>
</protein>
<dbReference type="EnsemblMetazoa" id="XM_050657735.1">
    <property type="protein sequence ID" value="XP_050513692.1"/>
    <property type="gene ID" value="LOC126889429"/>
</dbReference>
<keyword evidence="2" id="KW-1003">Cell membrane</keyword>
<evidence type="ECO:0000256" key="6">
    <source>
        <dbReference type="ARBA" id="ARBA00022989"/>
    </source>
</evidence>
<keyword evidence="4" id="KW-0812">Transmembrane</keyword>
<evidence type="ECO:0000256" key="3">
    <source>
        <dbReference type="ARBA" id="ARBA00022606"/>
    </source>
</evidence>
<evidence type="ECO:0000313" key="10">
    <source>
        <dbReference type="EnsemblMetazoa" id="XP_050513691.1"/>
    </source>
</evidence>
<evidence type="ECO:0000313" key="11">
    <source>
        <dbReference type="Proteomes" id="UP001652700"/>
    </source>
</evidence>
<evidence type="ECO:0000256" key="1">
    <source>
        <dbReference type="ARBA" id="ARBA00004651"/>
    </source>
</evidence>
<dbReference type="RefSeq" id="XP_050513692.1">
    <property type="nucleotide sequence ID" value="XM_050657735.1"/>
</dbReference>
<keyword evidence="9" id="KW-0807">Transducer</keyword>
<dbReference type="InterPro" id="IPR004117">
    <property type="entry name" value="7tm6_olfct_rcpt"/>
</dbReference>
<dbReference type="EnsemblMetazoa" id="XM_050657734.1">
    <property type="protein sequence ID" value="XP_050513691.1"/>
    <property type="gene ID" value="LOC126889429"/>
</dbReference>
<evidence type="ECO:0000256" key="7">
    <source>
        <dbReference type="ARBA" id="ARBA00023136"/>
    </source>
</evidence>
<accession>A0ABM5KU32</accession>
<proteinExistence type="predicted"/>
<name>A0ABM5KU32_DIAVI</name>
<keyword evidence="11" id="KW-1185">Reference proteome</keyword>
<evidence type="ECO:0000256" key="8">
    <source>
        <dbReference type="ARBA" id="ARBA00023170"/>
    </source>
</evidence>
<sequence>MQLLIDCILGTILYNQAALLPDYIFSNNWGNLENNLVKVKDIIFVLIHAQRIPQFNAYGLYDLNMESFLKVIKVAFSFYTVLSAIGTRNSEI</sequence>
<dbReference type="PANTHER" id="PTHR21137">
    <property type="entry name" value="ODORANT RECEPTOR"/>
    <property type="match status" value="1"/>
</dbReference>
<keyword evidence="8" id="KW-0675">Receptor</keyword>
<evidence type="ECO:0000256" key="2">
    <source>
        <dbReference type="ARBA" id="ARBA00022475"/>
    </source>
</evidence>
<dbReference type="Proteomes" id="UP001652700">
    <property type="component" value="Unplaced"/>
</dbReference>
<comment type="subcellular location">
    <subcellularLocation>
        <location evidence="1">Cell membrane</location>
        <topology evidence="1">Multi-pass membrane protein</topology>
    </subcellularLocation>
</comment>